<dbReference type="OrthoDB" id="6436108at2759"/>
<dbReference type="Gene3D" id="3.10.10.10">
    <property type="entry name" value="HIV Type 1 Reverse Transcriptase, subunit A, domain 1"/>
    <property type="match status" value="1"/>
</dbReference>
<dbReference type="SUPFAM" id="SSF53098">
    <property type="entry name" value="Ribonuclease H-like"/>
    <property type="match status" value="1"/>
</dbReference>
<gene>
    <name evidence="1" type="primary">D918_09917</name>
    <name evidence="1" type="ORF">TNCT_511471</name>
</gene>
<dbReference type="Proteomes" id="UP000887116">
    <property type="component" value="Unassembled WGS sequence"/>
</dbReference>
<dbReference type="GO" id="GO:0003964">
    <property type="term" value="F:RNA-directed DNA polymerase activity"/>
    <property type="evidence" value="ECO:0007669"/>
    <property type="project" value="UniProtKB-KW"/>
</dbReference>
<dbReference type="CDD" id="cd01647">
    <property type="entry name" value="RT_LTR"/>
    <property type="match status" value="1"/>
</dbReference>
<dbReference type="PANTHER" id="PTHR38681:SF1">
    <property type="entry name" value="RETROVIRUS-RELATED POL POLYPROTEIN FROM TRANSPOSON 412-LIKE PROTEIN"/>
    <property type="match status" value="1"/>
</dbReference>
<evidence type="ECO:0000313" key="2">
    <source>
        <dbReference type="Proteomes" id="UP000887116"/>
    </source>
</evidence>
<name>A0A8X6FHV3_TRICU</name>
<keyword evidence="1" id="KW-0695">RNA-directed DNA polymerase</keyword>
<dbReference type="AlphaFoldDB" id="A0A8X6FHV3"/>
<proteinExistence type="predicted"/>
<keyword evidence="2" id="KW-1185">Reference proteome</keyword>
<dbReference type="Gene3D" id="3.30.420.10">
    <property type="entry name" value="Ribonuclease H-like superfamily/Ribonuclease H"/>
    <property type="match status" value="1"/>
</dbReference>
<reference evidence="1" key="1">
    <citation type="submission" date="2020-07" db="EMBL/GenBank/DDBJ databases">
        <title>Multicomponent nature underlies the extraordinary mechanical properties of spider dragline silk.</title>
        <authorList>
            <person name="Kono N."/>
            <person name="Nakamura H."/>
            <person name="Mori M."/>
            <person name="Yoshida Y."/>
            <person name="Ohtoshi R."/>
            <person name="Malay A.D."/>
            <person name="Moran D.A.P."/>
            <person name="Tomita M."/>
            <person name="Numata K."/>
            <person name="Arakawa K."/>
        </authorList>
    </citation>
    <scope>NUCLEOTIDE SEQUENCE</scope>
</reference>
<dbReference type="GO" id="GO:0042575">
    <property type="term" value="C:DNA polymerase complex"/>
    <property type="evidence" value="ECO:0007669"/>
    <property type="project" value="UniProtKB-ARBA"/>
</dbReference>
<protein>
    <submittedName>
        <fullName evidence="1">Reverse transcriptase</fullName>
    </submittedName>
</protein>
<dbReference type="InterPro" id="IPR043502">
    <property type="entry name" value="DNA/RNA_pol_sf"/>
</dbReference>
<evidence type="ECO:0000313" key="1">
    <source>
        <dbReference type="EMBL" id="GFQ80573.1"/>
    </source>
</evidence>
<dbReference type="SUPFAM" id="SSF56672">
    <property type="entry name" value="DNA/RNA polymerases"/>
    <property type="match status" value="1"/>
</dbReference>
<dbReference type="PANTHER" id="PTHR38681">
    <property type="entry name" value="RETROVIRUS-RELATED POL POLYPROTEIN FROM TRANSPOSON 412-LIKE PROTEIN-RELATED"/>
    <property type="match status" value="1"/>
</dbReference>
<keyword evidence="1" id="KW-0548">Nucleotidyltransferase</keyword>
<sequence length="342" mass="38351">MKAAKKEFEFILQQGLCRPSKSTWAGPSYLVLKKSGDLMPCGDYRALNNVTIPDRYPIPYLTDCTHILHDAIFSSIDLIGAYQKIPVHEADIPKTAITPFGFFEFPFMTYGFKANSTTAYHPQANGLIEQQHCSIKKALRCYLSSLTWTENVPLILLGLHSAIKQDLGCSSAELVYGSLLKLPGELFFSTSNEIKHSEFLRHLQKVICELRPILTTTHGRKTVFVASKLSSCSHVFIFKNAATSSLQPTYLGPYATKRRKEKYFDVDVDGLIKRISIDHLKEAFFVKNEAESLKSTVDPESKNVQVTKSGIDMLNSLTISRITFSIAMAREVVYRAVIPRGL</sequence>
<organism evidence="1 2">
    <name type="scientific">Trichonephila clavata</name>
    <name type="common">Joro spider</name>
    <name type="synonym">Nephila clavata</name>
    <dbReference type="NCBI Taxonomy" id="2740835"/>
    <lineage>
        <taxon>Eukaryota</taxon>
        <taxon>Metazoa</taxon>
        <taxon>Ecdysozoa</taxon>
        <taxon>Arthropoda</taxon>
        <taxon>Chelicerata</taxon>
        <taxon>Arachnida</taxon>
        <taxon>Araneae</taxon>
        <taxon>Araneomorphae</taxon>
        <taxon>Entelegynae</taxon>
        <taxon>Araneoidea</taxon>
        <taxon>Nephilidae</taxon>
        <taxon>Trichonephila</taxon>
    </lineage>
</organism>
<dbReference type="InterPro" id="IPR036397">
    <property type="entry name" value="RNaseH_sf"/>
</dbReference>
<dbReference type="EMBL" id="BMAO01002418">
    <property type="protein sequence ID" value="GFQ80573.1"/>
    <property type="molecule type" value="Genomic_DNA"/>
</dbReference>
<accession>A0A8X6FHV3</accession>
<dbReference type="InterPro" id="IPR012337">
    <property type="entry name" value="RNaseH-like_sf"/>
</dbReference>
<comment type="caution">
    <text evidence="1">The sequence shown here is derived from an EMBL/GenBank/DDBJ whole genome shotgun (WGS) entry which is preliminary data.</text>
</comment>
<keyword evidence="1" id="KW-0808">Transferase</keyword>
<dbReference type="GO" id="GO:0003676">
    <property type="term" value="F:nucleic acid binding"/>
    <property type="evidence" value="ECO:0007669"/>
    <property type="project" value="InterPro"/>
</dbReference>